<comment type="similarity">
    <text evidence="1">Belongs to the peptidase M20 family.</text>
</comment>
<feature type="binding site" evidence="3">
    <location>
        <position position="96"/>
    </location>
    <ligand>
        <name>Zn(2+)</name>
        <dbReference type="ChEBI" id="CHEBI:29105"/>
        <label>2</label>
    </ligand>
</feature>
<evidence type="ECO:0000256" key="4">
    <source>
        <dbReference type="PIRSR" id="PIRSR001235-2"/>
    </source>
</evidence>
<sequence>MNSPLYMTLKDEICEMIEWLASYGKTENGGVTRLLYTKEWYDAQQALKEKMETFGITTYFDDVGNLFGRLEGTEDREKVILTGSHVDTVIDGGKYDGAYGILASLLAAKTLFAKYGSPKKTIEVVSLCEEEGSRFPLAFWGSGNITGRYTIKDVQTYKDVNGVAFLDAMFRLGFGKGRYKTPQRTNIESFIEVHIEQGEVLEKSDKSVGIVSDIVGQKRWQIEVKGESNHAGTTPMNLRKDALKMASELIVAVSKLAVEKFPGLVATVGHIEAVPNVGNVIAGNVLFSLDIRHHQKEVLAAYCQSIMMYIDEISKREKMDILVAEAVDISPVHMDEQGTELLLNIASDKRISYKKMVSGAGHDSQVFGTYCPTSLIFVPSRDGISHSPKEYTKADDLENGIIMLMEMLYRAAY</sequence>
<dbReference type="AlphaFoldDB" id="A0A0A6VB52"/>
<evidence type="ECO:0000313" key="6">
    <source>
        <dbReference type="EMBL" id="KHD84776.1"/>
    </source>
</evidence>
<feature type="binding site" evidence="4">
    <location>
        <position position="292"/>
    </location>
    <ligand>
        <name>allantoate</name>
        <dbReference type="ChEBI" id="CHEBI:17536"/>
    </ligand>
</feature>
<dbReference type="NCBIfam" id="NF006771">
    <property type="entry name" value="PRK09290.1-5"/>
    <property type="match status" value="1"/>
</dbReference>
<dbReference type="InterPro" id="IPR011650">
    <property type="entry name" value="Peptidase_M20_dimer"/>
</dbReference>
<dbReference type="Proteomes" id="UP000030588">
    <property type="component" value="Unassembled WGS sequence"/>
</dbReference>
<gene>
    <name evidence="6" type="ORF">NG54_13475</name>
</gene>
<dbReference type="RefSeq" id="WP_035355388.1">
    <property type="nucleotide sequence ID" value="NZ_JRUN01000043.1"/>
</dbReference>
<dbReference type="EMBL" id="JRUN01000043">
    <property type="protein sequence ID" value="KHD84776.1"/>
    <property type="molecule type" value="Genomic_DNA"/>
</dbReference>
<keyword evidence="3" id="KW-0479">Metal-binding</keyword>
<dbReference type="InterPro" id="IPR036264">
    <property type="entry name" value="Bact_exopeptidase_dim_dom"/>
</dbReference>
<organism evidence="6 7">
    <name type="scientific">Heyndrickxia ginsengihumi</name>
    <dbReference type="NCBI Taxonomy" id="363870"/>
    <lineage>
        <taxon>Bacteria</taxon>
        <taxon>Bacillati</taxon>
        <taxon>Bacillota</taxon>
        <taxon>Bacilli</taxon>
        <taxon>Bacillales</taxon>
        <taxon>Bacillaceae</taxon>
        <taxon>Heyndrickxia</taxon>
    </lineage>
</organism>
<keyword evidence="3" id="KW-0862">Zinc</keyword>
<name>A0A0A6VB52_9BACI</name>
<evidence type="ECO:0000256" key="3">
    <source>
        <dbReference type="PIRSR" id="PIRSR001235-1"/>
    </source>
</evidence>
<feature type="binding site" evidence="3">
    <location>
        <position position="386"/>
    </location>
    <ligand>
        <name>Zn(2+)</name>
        <dbReference type="ChEBI" id="CHEBI:29105"/>
        <label>2</label>
    </ligand>
</feature>
<dbReference type="SUPFAM" id="SSF53187">
    <property type="entry name" value="Zn-dependent exopeptidases"/>
    <property type="match status" value="1"/>
</dbReference>
<dbReference type="Gene3D" id="3.30.70.360">
    <property type="match status" value="1"/>
</dbReference>
<dbReference type="PIRSF" id="PIRSF001235">
    <property type="entry name" value="Amidase_carbamoylase"/>
    <property type="match status" value="1"/>
</dbReference>
<evidence type="ECO:0000313" key="7">
    <source>
        <dbReference type="Proteomes" id="UP000030588"/>
    </source>
</evidence>
<dbReference type="PANTHER" id="PTHR32494:SF5">
    <property type="entry name" value="ALLANTOATE AMIDOHYDROLASE"/>
    <property type="match status" value="1"/>
</dbReference>
<protein>
    <submittedName>
        <fullName evidence="6">Allantoate amidohydrolase</fullName>
    </submittedName>
</protein>
<reference evidence="6 7" key="1">
    <citation type="submission" date="2014-10" db="EMBL/GenBank/DDBJ databases">
        <title>Draft genome of phytase producing Bacillus ginsengihumi strain M2.11.</title>
        <authorList>
            <person name="Toymentseva A."/>
            <person name="Boulygina E.A."/>
            <person name="Kazakov S.V."/>
            <person name="Kayumov I."/>
            <person name="Suleimanova A.D."/>
            <person name="Mardanova A.M."/>
            <person name="Maria S.N."/>
            <person name="Sergey M.Y."/>
            <person name="Sharipova M.R."/>
        </authorList>
    </citation>
    <scope>NUCLEOTIDE SEQUENCE [LARGE SCALE GENOMIC DNA]</scope>
    <source>
        <strain evidence="6 7">M2.11</strain>
    </source>
</reference>
<evidence type="ECO:0000259" key="5">
    <source>
        <dbReference type="Pfam" id="PF07687"/>
    </source>
</evidence>
<dbReference type="NCBIfam" id="TIGR01879">
    <property type="entry name" value="hydantase"/>
    <property type="match status" value="1"/>
</dbReference>
<accession>A0A0A6VB52</accession>
<dbReference type="InterPro" id="IPR002933">
    <property type="entry name" value="Peptidase_M20"/>
</dbReference>
<feature type="binding site" evidence="3">
    <location>
        <position position="194"/>
    </location>
    <ligand>
        <name>Zn(2+)</name>
        <dbReference type="ChEBI" id="CHEBI:29105"/>
        <label>1</label>
    </ligand>
</feature>
<comment type="cofactor">
    <cofactor evidence="3">
        <name>Zn(2+)</name>
        <dbReference type="ChEBI" id="CHEBI:29105"/>
    </cofactor>
    <text evidence="3">Binds 2 Zn(2+) ions per subunit.</text>
</comment>
<dbReference type="STRING" id="363870.NG54_13475"/>
<dbReference type="Pfam" id="PF01546">
    <property type="entry name" value="Peptidase_M20"/>
    <property type="match status" value="1"/>
</dbReference>
<dbReference type="SUPFAM" id="SSF55031">
    <property type="entry name" value="Bacterial exopeptidase dimerisation domain"/>
    <property type="match status" value="1"/>
</dbReference>
<dbReference type="NCBIfam" id="NF006768">
    <property type="entry name" value="PRK09290.1-1"/>
    <property type="match status" value="1"/>
</dbReference>
<feature type="binding site" evidence="4">
    <location>
        <position position="219"/>
    </location>
    <ligand>
        <name>allantoate</name>
        <dbReference type="ChEBI" id="CHEBI:17536"/>
    </ligand>
</feature>
<proteinExistence type="inferred from homology"/>
<feature type="domain" description="Peptidase M20 dimerisation" evidence="5">
    <location>
        <begin position="216"/>
        <end position="315"/>
    </location>
</feature>
<evidence type="ECO:0000256" key="2">
    <source>
        <dbReference type="ARBA" id="ARBA00022801"/>
    </source>
</evidence>
<dbReference type="Gene3D" id="3.40.630.10">
    <property type="entry name" value="Zn peptidases"/>
    <property type="match status" value="1"/>
</dbReference>
<dbReference type="Pfam" id="PF07687">
    <property type="entry name" value="M20_dimer"/>
    <property type="match status" value="1"/>
</dbReference>
<keyword evidence="2 6" id="KW-0378">Hydrolase</keyword>
<dbReference type="GO" id="GO:0046872">
    <property type="term" value="F:metal ion binding"/>
    <property type="evidence" value="ECO:0007669"/>
    <property type="project" value="UniProtKB-KW"/>
</dbReference>
<dbReference type="InterPro" id="IPR010158">
    <property type="entry name" value="Amidase_Cbmase"/>
</dbReference>
<dbReference type="CDD" id="cd03884">
    <property type="entry name" value="M20_bAS"/>
    <property type="match status" value="1"/>
</dbReference>
<feature type="binding site" evidence="3">
    <location>
        <position position="85"/>
    </location>
    <ligand>
        <name>Zn(2+)</name>
        <dbReference type="ChEBI" id="CHEBI:29105"/>
        <label>1</label>
    </ligand>
</feature>
<feature type="binding site" evidence="3">
    <location>
        <position position="131"/>
    </location>
    <ligand>
        <name>Zn(2+)</name>
        <dbReference type="ChEBI" id="CHEBI:29105"/>
        <label>2</label>
    </ligand>
</feature>
<evidence type="ECO:0000256" key="1">
    <source>
        <dbReference type="ARBA" id="ARBA00006153"/>
    </source>
</evidence>
<dbReference type="PANTHER" id="PTHR32494">
    <property type="entry name" value="ALLANTOATE DEIMINASE-RELATED"/>
    <property type="match status" value="1"/>
</dbReference>
<dbReference type="OrthoDB" id="9808195at2"/>
<comment type="caution">
    <text evidence="6">The sequence shown here is derived from an EMBL/GenBank/DDBJ whole genome shotgun (WGS) entry which is preliminary data.</text>
</comment>
<dbReference type="GO" id="GO:0016813">
    <property type="term" value="F:hydrolase activity, acting on carbon-nitrogen (but not peptide) bonds, in linear amidines"/>
    <property type="evidence" value="ECO:0007669"/>
    <property type="project" value="InterPro"/>
</dbReference>
<feature type="binding site" evidence="3">
    <location>
        <position position="96"/>
    </location>
    <ligand>
        <name>Zn(2+)</name>
        <dbReference type="ChEBI" id="CHEBI:29105"/>
        <label>1</label>
    </ligand>
</feature>
<feature type="binding site" evidence="4">
    <location>
        <position position="279"/>
    </location>
    <ligand>
        <name>allantoate</name>
        <dbReference type="ChEBI" id="CHEBI:17536"/>
    </ligand>
</feature>